<name>A0ABW7ADV3_9ACTN</name>
<keyword evidence="4" id="KW-1185">Reference proteome</keyword>
<feature type="domain" description="Flavin reductase like" evidence="2">
    <location>
        <begin position="27"/>
        <end position="172"/>
    </location>
</feature>
<keyword evidence="1 3" id="KW-0560">Oxidoreductase</keyword>
<evidence type="ECO:0000313" key="3">
    <source>
        <dbReference type="EMBL" id="MFG1704378.1"/>
    </source>
</evidence>
<dbReference type="Gene3D" id="2.30.110.10">
    <property type="entry name" value="Electron Transport, Fmn-binding Protein, Chain A"/>
    <property type="match status" value="1"/>
</dbReference>
<evidence type="ECO:0000256" key="1">
    <source>
        <dbReference type="ARBA" id="ARBA00023002"/>
    </source>
</evidence>
<dbReference type="InterPro" id="IPR002563">
    <property type="entry name" value="Flavin_Rdtase-like_dom"/>
</dbReference>
<accession>A0ABW7ADV3</accession>
<dbReference type="PANTHER" id="PTHR30466">
    <property type="entry name" value="FLAVIN REDUCTASE"/>
    <property type="match status" value="1"/>
</dbReference>
<evidence type="ECO:0000313" key="4">
    <source>
        <dbReference type="Proteomes" id="UP001603978"/>
    </source>
</evidence>
<proteinExistence type="predicted"/>
<dbReference type="EC" id="1.5.1.-" evidence="3"/>
<dbReference type="EMBL" id="JBICRM010000007">
    <property type="protein sequence ID" value="MFG1704378.1"/>
    <property type="molecule type" value="Genomic_DNA"/>
</dbReference>
<evidence type="ECO:0000259" key="2">
    <source>
        <dbReference type="SMART" id="SM00903"/>
    </source>
</evidence>
<dbReference type="Pfam" id="PF01613">
    <property type="entry name" value="Flavin_Reduct"/>
    <property type="match status" value="1"/>
</dbReference>
<comment type="caution">
    <text evidence="3">The sequence shown here is derived from an EMBL/GenBank/DDBJ whole genome shotgun (WGS) entry which is preliminary data.</text>
</comment>
<dbReference type="Proteomes" id="UP001603978">
    <property type="component" value="Unassembled WGS sequence"/>
</dbReference>
<dbReference type="InterPro" id="IPR012349">
    <property type="entry name" value="Split_barrel_FMN-bd"/>
</dbReference>
<dbReference type="SUPFAM" id="SSF50475">
    <property type="entry name" value="FMN-binding split barrel"/>
    <property type="match status" value="1"/>
</dbReference>
<organism evidence="3 4">
    <name type="scientific">Nonomuraea marmarensis</name>
    <dbReference type="NCBI Taxonomy" id="3351344"/>
    <lineage>
        <taxon>Bacteria</taxon>
        <taxon>Bacillati</taxon>
        <taxon>Actinomycetota</taxon>
        <taxon>Actinomycetes</taxon>
        <taxon>Streptosporangiales</taxon>
        <taxon>Streptosporangiaceae</taxon>
        <taxon>Nonomuraea</taxon>
    </lineage>
</organism>
<dbReference type="GO" id="GO:0016491">
    <property type="term" value="F:oxidoreductase activity"/>
    <property type="evidence" value="ECO:0007669"/>
    <property type="project" value="UniProtKB-KW"/>
</dbReference>
<sequence>MTSVAGVAGVPATAGGFVLPGELRATMRRHAAGVAVITTRDKGPVGFCATSLTSVSLEPPTVSFGVAMGSTSGRAWRGAAYGIVHLLGSDQADVAAAFSVTGPEKFAGPVGWRWGPGGQPLLDGVLAWMLVSTRTRLVVGDHLLIVADVRETAIEPGPGAGPLVHCDGRFLGLP</sequence>
<dbReference type="InterPro" id="IPR050268">
    <property type="entry name" value="NADH-dep_flavin_reductase"/>
</dbReference>
<dbReference type="SMART" id="SM00903">
    <property type="entry name" value="Flavin_Reduct"/>
    <property type="match status" value="1"/>
</dbReference>
<reference evidence="3 4" key="1">
    <citation type="submission" date="2024-10" db="EMBL/GenBank/DDBJ databases">
        <authorList>
            <person name="Topkara A.R."/>
            <person name="Saygin H."/>
        </authorList>
    </citation>
    <scope>NUCLEOTIDE SEQUENCE [LARGE SCALE GENOMIC DNA]</scope>
    <source>
        <strain evidence="3 4">M3C6</strain>
    </source>
</reference>
<dbReference type="RefSeq" id="WP_393165354.1">
    <property type="nucleotide sequence ID" value="NZ_JBICRM010000007.1"/>
</dbReference>
<gene>
    <name evidence="3" type="ORF">ACFLIM_14395</name>
</gene>
<dbReference type="PANTHER" id="PTHR30466:SF1">
    <property type="entry name" value="FMN REDUCTASE (NADH) RUTF"/>
    <property type="match status" value="1"/>
</dbReference>
<protein>
    <submittedName>
        <fullName evidence="3">Flavin reductase family protein</fullName>
        <ecNumber evidence="3">1.5.1.-</ecNumber>
    </submittedName>
</protein>